<organism evidence="2 3">
    <name type="scientific">Planktothrix tepida PCC 9214</name>
    <dbReference type="NCBI Taxonomy" id="671072"/>
    <lineage>
        <taxon>Bacteria</taxon>
        <taxon>Bacillati</taxon>
        <taxon>Cyanobacteriota</taxon>
        <taxon>Cyanophyceae</taxon>
        <taxon>Oscillatoriophycideae</taxon>
        <taxon>Oscillatoriales</taxon>
        <taxon>Microcoleaceae</taxon>
        <taxon>Planktothrix</taxon>
    </lineage>
</organism>
<feature type="region of interest" description="Disordered" evidence="1">
    <location>
        <begin position="1"/>
        <end position="88"/>
    </location>
</feature>
<feature type="compositionally biased region" description="Low complexity" evidence="1">
    <location>
        <begin position="68"/>
        <end position="88"/>
    </location>
</feature>
<keyword evidence="3" id="KW-1185">Reference proteome</keyword>
<feature type="compositionally biased region" description="Polar residues" evidence="1">
    <location>
        <begin position="39"/>
        <end position="53"/>
    </location>
</feature>
<gene>
    <name evidence="2" type="ORF">PL9214430121</name>
</gene>
<accession>A0A1J1LHR5</accession>
<feature type="compositionally biased region" description="Polar residues" evidence="1">
    <location>
        <begin position="18"/>
        <end position="31"/>
    </location>
</feature>
<dbReference type="Proteomes" id="UP000184315">
    <property type="component" value="Unassembled WGS sequence"/>
</dbReference>
<evidence type="ECO:0000256" key="1">
    <source>
        <dbReference type="SAM" id="MobiDB-lite"/>
    </source>
</evidence>
<name>A0A1J1LHR5_9CYAN</name>
<feature type="compositionally biased region" description="Basic and acidic residues" evidence="1">
    <location>
        <begin position="195"/>
        <end position="210"/>
    </location>
</feature>
<dbReference type="RefSeq" id="WP_072718907.1">
    <property type="nucleotide sequence ID" value="NZ_LN889796.1"/>
</dbReference>
<reference evidence="3" key="1">
    <citation type="submission" date="2015-10" db="EMBL/GenBank/DDBJ databases">
        <authorList>
            <person name="Regsiter A."/>
            <person name="william w."/>
        </authorList>
    </citation>
    <scope>NUCLEOTIDE SEQUENCE [LARGE SCALE GENOMIC DNA]</scope>
</reference>
<dbReference type="EMBL" id="CZDF01000148">
    <property type="protein sequence ID" value="CUR32149.1"/>
    <property type="molecule type" value="Genomic_DNA"/>
</dbReference>
<dbReference type="AlphaFoldDB" id="A0A1J1LHR5"/>
<sequence>MVITSPKLSATPPPSSSNNLGSGRTASQAKNLASGKGFSASNLQPKTASQAKNNIAPFKRPPSGNSGGSSRSSSSSLSSSAKSSSGLSGVSKAVGATRLGVNAKGDISLGLGFGSVGLGVSAKGDISLGLGVVSVTIDPRDANNSAIGFGFNTMTITGTKEGCTTTLFYKILGQVVNTETRVDPACKNSEPITEPDPKTKEDIKKNDKNQPDPPNDSGLSGLSDPIEIPVFPGKTYAIMYEGSGETDYYKMLSGDSTYWFLPIDGGDSAHTDVGDKIIPIFNKLSPETKVAFYEALGTSYTFAPWTTQIHQGQETFVPEGQNNEHQRYWYGEGITHWLSDYGGNTREPNFITPSWNTRVFMVYDNQNMQWFLKIDNYDGIPNRVKWLPGTPNLKIVEIPSIKPRQKSNTPTRTPVMDECCEETKEMINDIYEMLGGDDFLEKGIEIPNHLFIPGGKDDTQALTYNAILNILFRTLDHRTCGEVEVSIADNNIMKEGDQPLTMKFINNTAATGKIIELSQKQNSDLVAVLNLLMRLSWISVQLLKLINLINGTVNAITKFLDVPIREKIENVETPFDISLGQKVGFDQKKPSEDQLIKTLDLDNPEKTLSILDKFMNNAKIPLKIKTFIGTKEGGNFWWMMNKKG</sequence>
<evidence type="ECO:0000313" key="2">
    <source>
        <dbReference type="EMBL" id="CUR32149.1"/>
    </source>
</evidence>
<feature type="region of interest" description="Disordered" evidence="1">
    <location>
        <begin position="183"/>
        <end position="225"/>
    </location>
</feature>
<evidence type="ECO:0000313" key="3">
    <source>
        <dbReference type="Proteomes" id="UP000184315"/>
    </source>
</evidence>
<protein>
    <submittedName>
        <fullName evidence="2">Uncharacterized protein</fullName>
    </submittedName>
</protein>
<proteinExistence type="predicted"/>
<dbReference type="STRING" id="671072.PL9214430121"/>
<dbReference type="OrthoDB" id="469747at2"/>